<dbReference type="InterPro" id="IPR037547">
    <property type="entry name" value="SAMBA"/>
</dbReference>
<dbReference type="GO" id="GO:0046621">
    <property type="term" value="P:negative regulation of organ growth"/>
    <property type="evidence" value="ECO:0007669"/>
    <property type="project" value="InterPro"/>
</dbReference>
<dbReference type="OrthoDB" id="1935166at2759"/>
<sequence>MSNSSLSSSPARSSISTTAVAGSANAVVGGSSLSVEDYHFPADLISIQDRKDEALLVLKADLMAALNKEVKSLDEDSWMFEGPRSRINLISRPVDAAYREREGGLLQKRFGITKHHNLAPKN</sequence>
<dbReference type="RefSeq" id="XP_027081547.1">
    <property type="nucleotide sequence ID" value="XM_027225746.2"/>
</dbReference>
<keyword evidence="1" id="KW-1185">Reference proteome</keyword>
<accession>A0A6P6TUD1</accession>
<evidence type="ECO:0000313" key="1">
    <source>
        <dbReference type="Proteomes" id="UP001652660"/>
    </source>
</evidence>
<dbReference type="AlphaFoldDB" id="A0A6P6TUD1"/>
<dbReference type="Proteomes" id="UP001652660">
    <property type="component" value="Chromosome 8e"/>
</dbReference>
<dbReference type="PANTHER" id="PTHR37387:SF1">
    <property type="entry name" value="PROTEIN SAMBA"/>
    <property type="match status" value="1"/>
</dbReference>
<dbReference type="PANTHER" id="PTHR37387">
    <property type="entry name" value="PROTEIN SAMBA"/>
    <property type="match status" value="1"/>
</dbReference>
<organism evidence="1 2">
    <name type="scientific">Coffea arabica</name>
    <name type="common">Arabian coffee</name>
    <dbReference type="NCBI Taxonomy" id="13443"/>
    <lineage>
        <taxon>Eukaryota</taxon>
        <taxon>Viridiplantae</taxon>
        <taxon>Streptophyta</taxon>
        <taxon>Embryophyta</taxon>
        <taxon>Tracheophyta</taxon>
        <taxon>Spermatophyta</taxon>
        <taxon>Magnoliopsida</taxon>
        <taxon>eudicotyledons</taxon>
        <taxon>Gunneridae</taxon>
        <taxon>Pentapetalae</taxon>
        <taxon>asterids</taxon>
        <taxon>lamiids</taxon>
        <taxon>Gentianales</taxon>
        <taxon>Rubiaceae</taxon>
        <taxon>Ixoroideae</taxon>
        <taxon>Gardenieae complex</taxon>
        <taxon>Bertiereae - Coffeeae clade</taxon>
        <taxon>Coffeeae</taxon>
        <taxon>Coffea</taxon>
    </lineage>
</organism>
<dbReference type="GeneID" id="113704091"/>
<dbReference type="GO" id="GO:0010997">
    <property type="term" value="F:anaphase-promoting complex binding"/>
    <property type="evidence" value="ECO:0007669"/>
    <property type="project" value="InterPro"/>
</dbReference>
<proteinExistence type="predicted"/>
<reference evidence="2" key="2">
    <citation type="submission" date="2025-08" db="UniProtKB">
        <authorList>
            <consortium name="RefSeq"/>
        </authorList>
    </citation>
    <scope>IDENTIFICATION</scope>
    <source>
        <tissue evidence="2">Leaves</tissue>
    </source>
</reference>
<reference evidence="1" key="1">
    <citation type="journal article" date="2025" name="Foods">
        <title>Unveiling the Microbial Signatures of Arabica Coffee Cherries: Insights into Ripeness Specific Diversity, Functional Traits, and Implications for Quality and Safety.</title>
        <authorList>
            <consortium name="RefSeq"/>
            <person name="Tenea G.N."/>
            <person name="Cifuentes V."/>
            <person name="Reyes P."/>
            <person name="Cevallos-Vallejos M."/>
        </authorList>
    </citation>
    <scope>NUCLEOTIDE SEQUENCE [LARGE SCALE GENOMIC DNA]</scope>
</reference>
<protein>
    <submittedName>
        <fullName evidence="2">Protein SAMBA-like isoform X1</fullName>
    </submittedName>
</protein>
<name>A0A6P6TUD1_COFAR</name>
<gene>
    <name evidence="2" type="primary">LOC113704091</name>
</gene>
<evidence type="ECO:0000313" key="2">
    <source>
        <dbReference type="RefSeq" id="XP_027081547.1"/>
    </source>
</evidence>